<evidence type="ECO:0000313" key="7">
    <source>
        <dbReference type="Proteomes" id="UP000283587"/>
    </source>
</evidence>
<protein>
    <submittedName>
        <fullName evidence="6">Glycosyltransferase family 61 protein</fullName>
    </submittedName>
</protein>
<feature type="region of interest" description="Disordered" evidence="4">
    <location>
        <begin position="447"/>
        <end position="468"/>
    </location>
</feature>
<dbReference type="InterPro" id="IPR049625">
    <property type="entry name" value="Glyco_transf_61_cat"/>
</dbReference>
<keyword evidence="1" id="KW-0328">Glycosyltransferase</keyword>
<comment type="caution">
    <text evidence="6">The sequence shown here is derived from an EMBL/GenBank/DDBJ whole genome shotgun (WGS) entry which is preliminary data.</text>
</comment>
<dbReference type="RefSeq" id="WP_119898296.1">
    <property type="nucleotide sequence ID" value="NZ_QNRC01000013.1"/>
</dbReference>
<dbReference type="OrthoDB" id="288504at2"/>
<sequence>MNQAAPKKWQTLPEDYFFIPGQDDGLAFQEAPDWFLRRVPGARVRQYACSEFPRIQKVIQKNIETRWTDIEPVIFEINTVPMVAENVVFRNGVAELSGKCLLNGAAGDRVLARYFKHNESGVAFRRTNRFFFAAQEKVRLDLPVDPADPSRVPLGIECRNRTNYYHFMTETLPQLTYADPDAGSDIVIHCRNDDPSGFSDRFIRTFFPELVDRISFTSRRASYDRAIIPFNFRHCIYSNGDPRLTLPLSDTGKDDGWQRLGAHIKRRKFVFKNSFDISLRRMRERALSMIRPEDLARMPRRIWVSRDNSSDVVQKKRLMVGEDRLIARLRELGFVQMFFEHMSPYEQIAAVHAADVIGSVHGAFFANMMFARPDAHVIEVGSVQTQLHRWGDFLGNAHASGCRYSKVFADIATADPTRVPLITEGHVGVKVGDAAIDLICGLAEDRQDARGRPSSGSGQVVRPGGGQA</sequence>
<evidence type="ECO:0000256" key="4">
    <source>
        <dbReference type="SAM" id="MobiDB-lite"/>
    </source>
</evidence>
<proteinExistence type="predicted"/>
<evidence type="ECO:0000313" key="6">
    <source>
        <dbReference type="EMBL" id="RJL14205.1"/>
    </source>
</evidence>
<evidence type="ECO:0000256" key="1">
    <source>
        <dbReference type="ARBA" id="ARBA00022676"/>
    </source>
</evidence>
<dbReference type="InterPro" id="IPR007657">
    <property type="entry name" value="Glycosyltransferase_61"/>
</dbReference>
<dbReference type="Proteomes" id="UP000283587">
    <property type="component" value="Unassembled WGS sequence"/>
</dbReference>
<feature type="domain" description="Glycosyltransferase 61 catalytic" evidence="5">
    <location>
        <begin position="164"/>
        <end position="378"/>
    </location>
</feature>
<keyword evidence="2 6" id="KW-0808">Transferase</keyword>
<organism evidence="6 7">
    <name type="scientific">Paracoccus siganidrum</name>
    <dbReference type="NCBI Taxonomy" id="1276757"/>
    <lineage>
        <taxon>Bacteria</taxon>
        <taxon>Pseudomonadati</taxon>
        <taxon>Pseudomonadota</taxon>
        <taxon>Alphaproteobacteria</taxon>
        <taxon>Rhodobacterales</taxon>
        <taxon>Paracoccaceae</taxon>
        <taxon>Paracoccus</taxon>
    </lineage>
</organism>
<accession>A0A419A6I0</accession>
<evidence type="ECO:0000256" key="3">
    <source>
        <dbReference type="ARBA" id="ARBA00023180"/>
    </source>
</evidence>
<name>A0A419A6I0_9RHOB</name>
<evidence type="ECO:0000256" key="2">
    <source>
        <dbReference type="ARBA" id="ARBA00022679"/>
    </source>
</evidence>
<gene>
    <name evidence="6" type="ORF">D3P05_11460</name>
</gene>
<dbReference type="AlphaFoldDB" id="A0A419A6I0"/>
<evidence type="ECO:0000259" key="5">
    <source>
        <dbReference type="Pfam" id="PF04577"/>
    </source>
</evidence>
<dbReference type="PANTHER" id="PTHR20961">
    <property type="entry name" value="GLYCOSYLTRANSFERASE"/>
    <property type="match status" value="1"/>
</dbReference>
<reference evidence="7" key="1">
    <citation type="submission" date="2018-09" db="EMBL/GenBank/DDBJ databases">
        <title>Paracoccus onubensis nov. sp. a moderate halophilic bacterium isolated from Gruta de las Maravillas (Aracena, Spain).</title>
        <authorList>
            <person name="Jurado V."/>
            <person name="Gutierrez-Patricio S."/>
            <person name="Gonzalez-Pimentel J.L."/>
            <person name="Miller A.Z."/>
            <person name="Laiz L."/>
            <person name="Saiz-Jimenez C."/>
        </authorList>
    </citation>
    <scope>NUCLEOTIDE SEQUENCE [LARGE SCALE GENOMIC DNA]</scope>
    <source>
        <strain evidence="7">DSM 26381</strain>
    </source>
</reference>
<dbReference type="Pfam" id="PF04577">
    <property type="entry name" value="Glyco_transf_61"/>
    <property type="match status" value="1"/>
</dbReference>
<keyword evidence="7" id="KW-1185">Reference proteome</keyword>
<dbReference type="EMBL" id="QZEW01000042">
    <property type="protein sequence ID" value="RJL14205.1"/>
    <property type="molecule type" value="Genomic_DNA"/>
</dbReference>
<keyword evidence="3" id="KW-0325">Glycoprotein</keyword>
<dbReference type="GO" id="GO:0016757">
    <property type="term" value="F:glycosyltransferase activity"/>
    <property type="evidence" value="ECO:0007669"/>
    <property type="project" value="UniProtKB-KW"/>
</dbReference>